<evidence type="ECO:0000256" key="7">
    <source>
        <dbReference type="ARBA" id="ARBA00023163"/>
    </source>
</evidence>
<evidence type="ECO:0000256" key="10">
    <source>
        <dbReference type="PROSITE-ProRule" id="PRU01091"/>
    </source>
</evidence>
<dbReference type="InterPro" id="IPR016032">
    <property type="entry name" value="Sig_transdc_resp-reg_C-effctor"/>
</dbReference>
<dbReference type="Proteomes" id="UP000676409">
    <property type="component" value="Chromosome"/>
</dbReference>
<protein>
    <recommendedName>
        <fullName evidence="8">Regulatory protein VirG</fullName>
    </recommendedName>
</protein>
<organism evidence="13 14">
    <name type="scientific">Phenylobacterium montanum</name>
    <dbReference type="NCBI Taxonomy" id="2823693"/>
    <lineage>
        <taxon>Bacteria</taxon>
        <taxon>Pseudomonadati</taxon>
        <taxon>Pseudomonadota</taxon>
        <taxon>Alphaproteobacteria</taxon>
        <taxon>Caulobacterales</taxon>
        <taxon>Caulobacteraceae</taxon>
        <taxon>Phenylobacterium</taxon>
    </lineage>
</organism>
<dbReference type="CDD" id="cd00383">
    <property type="entry name" value="trans_reg_C"/>
    <property type="match status" value="1"/>
</dbReference>
<dbReference type="Gene3D" id="3.40.50.2300">
    <property type="match status" value="1"/>
</dbReference>
<dbReference type="PROSITE" id="PS50110">
    <property type="entry name" value="RESPONSE_REGULATORY"/>
    <property type="match status" value="1"/>
</dbReference>
<dbReference type="Pfam" id="PF00486">
    <property type="entry name" value="Trans_reg_C"/>
    <property type="match status" value="1"/>
</dbReference>
<dbReference type="SMART" id="SM00448">
    <property type="entry name" value="REC"/>
    <property type="match status" value="1"/>
</dbReference>
<dbReference type="SMART" id="SM00862">
    <property type="entry name" value="Trans_reg_C"/>
    <property type="match status" value="1"/>
</dbReference>
<dbReference type="Pfam" id="PF00072">
    <property type="entry name" value="Response_reg"/>
    <property type="match status" value="1"/>
</dbReference>
<dbReference type="EMBL" id="CP073078">
    <property type="protein sequence ID" value="QUD89047.1"/>
    <property type="molecule type" value="Genomic_DNA"/>
</dbReference>
<keyword evidence="6 10" id="KW-0238">DNA-binding</keyword>
<keyword evidence="5" id="KW-0805">Transcription regulation</keyword>
<dbReference type="InterPro" id="IPR039420">
    <property type="entry name" value="WalR-like"/>
</dbReference>
<dbReference type="Gene3D" id="1.10.10.10">
    <property type="entry name" value="Winged helix-like DNA-binding domain superfamily/Winged helix DNA-binding domain"/>
    <property type="match status" value="1"/>
</dbReference>
<dbReference type="GO" id="GO:0000156">
    <property type="term" value="F:phosphorelay response regulator activity"/>
    <property type="evidence" value="ECO:0007669"/>
    <property type="project" value="TreeGrafter"/>
</dbReference>
<dbReference type="InterPro" id="IPR036388">
    <property type="entry name" value="WH-like_DNA-bd_sf"/>
</dbReference>
<dbReference type="InterPro" id="IPR011006">
    <property type="entry name" value="CheY-like_superfamily"/>
</dbReference>
<reference evidence="13" key="1">
    <citation type="submission" date="2021-04" db="EMBL/GenBank/DDBJ databases">
        <title>The complete genome sequence of Caulobacter sp. S6.</title>
        <authorList>
            <person name="Tang Y."/>
            <person name="Ouyang W."/>
            <person name="Liu Q."/>
            <person name="Huang B."/>
            <person name="Guo Z."/>
            <person name="Lei P."/>
        </authorList>
    </citation>
    <scope>NUCLEOTIDE SEQUENCE</scope>
    <source>
        <strain evidence="13">S6</strain>
    </source>
</reference>
<evidence type="ECO:0000259" key="11">
    <source>
        <dbReference type="PROSITE" id="PS50110"/>
    </source>
</evidence>
<dbReference type="Gene3D" id="6.10.250.690">
    <property type="match status" value="1"/>
</dbReference>
<dbReference type="FunFam" id="1.10.10.10:FF:000099">
    <property type="entry name" value="Two-component system response regulator TorR"/>
    <property type="match status" value="1"/>
</dbReference>
<evidence type="ECO:0000256" key="3">
    <source>
        <dbReference type="ARBA" id="ARBA00022553"/>
    </source>
</evidence>
<dbReference type="GO" id="GO:0006355">
    <property type="term" value="P:regulation of DNA-templated transcription"/>
    <property type="evidence" value="ECO:0007669"/>
    <property type="project" value="InterPro"/>
</dbReference>
<dbReference type="PANTHER" id="PTHR48111">
    <property type="entry name" value="REGULATOR OF RPOS"/>
    <property type="match status" value="1"/>
</dbReference>
<evidence type="ECO:0000256" key="9">
    <source>
        <dbReference type="PROSITE-ProRule" id="PRU00169"/>
    </source>
</evidence>
<sequence length="252" mass="27968">METDMQDAQGRTEQDPLAHVLMVDDDPGIRDAVSDFLRRHGYAVETAADGQEMEAMLSRGSIDLIVLDIMLPGEDGLAICRRMAGGEAPAIIMLSAMGDETDRIIGLELGADDYLPKPCNPRELLARIRAVLRRRQEPRASSDPPLGAGCSFAGWRLDLVRRELRSPQGVIVNLSSGEFTLLQAFIERPQRVLTRDRLLDLARGPDSDAYDRAIDVQISRLRRKLDDGVGGQELIRTVRNEGYVFTARVTRT</sequence>
<dbReference type="GO" id="GO:0000976">
    <property type="term" value="F:transcription cis-regulatory region binding"/>
    <property type="evidence" value="ECO:0007669"/>
    <property type="project" value="TreeGrafter"/>
</dbReference>
<dbReference type="CDD" id="cd17574">
    <property type="entry name" value="REC_OmpR"/>
    <property type="match status" value="1"/>
</dbReference>
<dbReference type="InterPro" id="IPR001867">
    <property type="entry name" value="OmpR/PhoB-type_DNA-bd"/>
</dbReference>
<dbReference type="PANTHER" id="PTHR48111:SF4">
    <property type="entry name" value="DNA-BINDING DUAL TRANSCRIPTIONAL REGULATOR OMPR"/>
    <property type="match status" value="1"/>
</dbReference>
<feature type="DNA-binding region" description="OmpR/PhoB-type" evidence="10">
    <location>
        <begin position="147"/>
        <end position="247"/>
    </location>
</feature>
<evidence type="ECO:0000313" key="13">
    <source>
        <dbReference type="EMBL" id="QUD89047.1"/>
    </source>
</evidence>
<comment type="subcellular location">
    <subcellularLocation>
        <location evidence="1">Cytoplasm</location>
    </subcellularLocation>
</comment>
<evidence type="ECO:0000259" key="12">
    <source>
        <dbReference type="PROSITE" id="PS51755"/>
    </source>
</evidence>
<name>A0A975G1W7_9CAUL</name>
<evidence type="ECO:0000256" key="4">
    <source>
        <dbReference type="ARBA" id="ARBA00023012"/>
    </source>
</evidence>
<keyword evidence="2" id="KW-0963">Cytoplasm</keyword>
<keyword evidence="7" id="KW-0804">Transcription</keyword>
<evidence type="ECO:0000256" key="5">
    <source>
        <dbReference type="ARBA" id="ARBA00023015"/>
    </source>
</evidence>
<evidence type="ECO:0000313" key="14">
    <source>
        <dbReference type="Proteomes" id="UP000676409"/>
    </source>
</evidence>
<dbReference type="GO" id="GO:0005829">
    <property type="term" value="C:cytosol"/>
    <property type="evidence" value="ECO:0007669"/>
    <property type="project" value="TreeGrafter"/>
</dbReference>
<dbReference type="AlphaFoldDB" id="A0A975G1W7"/>
<keyword evidence="14" id="KW-1185">Reference proteome</keyword>
<accession>A0A975G1W7</accession>
<gene>
    <name evidence="13" type="ORF">KCG34_03940</name>
</gene>
<evidence type="ECO:0000256" key="1">
    <source>
        <dbReference type="ARBA" id="ARBA00004496"/>
    </source>
</evidence>
<keyword evidence="3 9" id="KW-0597">Phosphoprotein</keyword>
<dbReference type="GO" id="GO:0032993">
    <property type="term" value="C:protein-DNA complex"/>
    <property type="evidence" value="ECO:0007669"/>
    <property type="project" value="TreeGrafter"/>
</dbReference>
<dbReference type="InterPro" id="IPR001789">
    <property type="entry name" value="Sig_transdc_resp-reg_receiver"/>
</dbReference>
<dbReference type="PROSITE" id="PS51755">
    <property type="entry name" value="OMPR_PHOB"/>
    <property type="match status" value="1"/>
</dbReference>
<keyword evidence="4" id="KW-0902">Two-component regulatory system</keyword>
<feature type="domain" description="OmpR/PhoB-type" evidence="12">
    <location>
        <begin position="147"/>
        <end position="247"/>
    </location>
</feature>
<feature type="modified residue" description="4-aspartylphosphate" evidence="9">
    <location>
        <position position="68"/>
    </location>
</feature>
<evidence type="ECO:0000256" key="2">
    <source>
        <dbReference type="ARBA" id="ARBA00022490"/>
    </source>
</evidence>
<evidence type="ECO:0000256" key="6">
    <source>
        <dbReference type="ARBA" id="ARBA00023125"/>
    </source>
</evidence>
<dbReference type="SUPFAM" id="SSF52172">
    <property type="entry name" value="CheY-like"/>
    <property type="match status" value="1"/>
</dbReference>
<feature type="domain" description="Response regulatory" evidence="11">
    <location>
        <begin position="19"/>
        <end position="132"/>
    </location>
</feature>
<proteinExistence type="predicted"/>
<dbReference type="SUPFAM" id="SSF46894">
    <property type="entry name" value="C-terminal effector domain of the bipartite response regulators"/>
    <property type="match status" value="1"/>
</dbReference>
<evidence type="ECO:0000256" key="8">
    <source>
        <dbReference type="ARBA" id="ARBA00067337"/>
    </source>
</evidence>
<dbReference type="KEGG" id="caul:KCG34_03940"/>